<proteinExistence type="predicted"/>
<dbReference type="Gene3D" id="3.40.50.300">
    <property type="entry name" value="P-loop containing nucleotide triphosphate hydrolases"/>
    <property type="match status" value="1"/>
</dbReference>
<keyword evidence="3" id="KW-0689">Ribosomal protein</keyword>
<dbReference type="Pfam" id="PF08477">
    <property type="entry name" value="Roc"/>
    <property type="match status" value="1"/>
</dbReference>
<sequence length="214" mass="24301">MQLKDEKIPTIKVVLIGDAKQKQEFRRECMKQTPYDLQSTVGIDFTTVPGKSGKVNFQIWDTSGLERFKALSETYYRIADVFILFDNANSYSNHAERVEKYKINTFEFNSSGLGPIEFLAQLEESFINYNREAMDLAVKQAITIQEGVLDKNSPLAIFPKEISTVIAEKLFNQYAFFASSLPLVKGSSELQKSVQEPKEELKSKVKDNPGCTLF</sequence>
<dbReference type="GO" id="GO:0005525">
    <property type="term" value="F:GTP binding"/>
    <property type="evidence" value="ECO:0007669"/>
    <property type="project" value="UniProtKB-KW"/>
</dbReference>
<evidence type="ECO:0000256" key="2">
    <source>
        <dbReference type="ARBA" id="ARBA00023134"/>
    </source>
</evidence>
<dbReference type="STRING" id="1034943.BN59_03539"/>
<dbReference type="SMART" id="SM00175">
    <property type="entry name" value="RAB"/>
    <property type="match status" value="1"/>
</dbReference>
<keyword evidence="4" id="KW-1185">Reference proteome</keyword>
<dbReference type="GO" id="GO:0005840">
    <property type="term" value="C:ribosome"/>
    <property type="evidence" value="ECO:0007669"/>
    <property type="project" value="UniProtKB-KW"/>
</dbReference>
<dbReference type="SUPFAM" id="SSF52540">
    <property type="entry name" value="P-loop containing nucleoside triphosphate hydrolases"/>
    <property type="match status" value="1"/>
</dbReference>
<dbReference type="Proteomes" id="UP000044071">
    <property type="component" value="Unassembled WGS sequence"/>
</dbReference>
<dbReference type="AlphaFoldDB" id="A0A078L200"/>
<organism evidence="3 4">
    <name type="scientific">Legionella massiliensis</name>
    <dbReference type="NCBI Taxonomy" id="1034943"/>
    <lineage>
        <taxon>Bacteria</taxon>
        <taxon>Pseudomonadati</taxon>
        <taxon>Pseudomonadota</taxon>
        <taxon>Gammaproteobacteria</taxon>
        <taxon>Legionellales</taxon>
        <taxon>Legionellaceae</taxon>
        <taxon>Legionella</taxon>
    </lineage>
</organism>
<evidence type="ECO:0000313" key="4">
    <source>
        <dbReference type="Proteomes" id="UP000044071"/>
    </source>
</evidence>
<dbReference type="InterPro" id="IPR027417">
    <property type="entry name" value="P-loop_NTPase"/>
</dbReference>
<dbReference type="OrthoDB" id="5646537at2"/>
<reference evidence="3 4" key="1">
    <citation type="submission" date="2014-06" db="EMBL/GenBank/DDBJ databases">
        <authorList>
            <person name="Urmite Genomes Urmite Genomes"/>
        </authorList>
    </citation>
    <scope>NUCLEOTIDE SEQUENCE [LARGE SCALE GENOMIC DNA]</scope>
</reference>
<dbReference type="PANTHER" id="PTHR47977">
    <property type="entry name" value="RAS-RELATED PROTEIN RAB"/>
    <property type="match status" value="1"/>
</dbReference>
<keyword evidence="1" id="KW-0547">Nucleotide-binding</keyword>
<gene>
    <name evidence="3" type="ORF">BN59_03539</name>
</gene>
<dbReference type="EMBL" id="CCSB01000004">
    <property type="protein sequence ID" value="CDZ79221.1"/>
    <property type="molecule type" value="Genomic_DNA"/>
</dbReference>
<dbReference type="PROSITE" id="PS51419">
    <property type="entry name" value="RAB"/>
    <property type="match status" value="1"/>
</dbReference>
<evidence type="ECO:0000256" key="1">
    <source>
        <dbReference type="ARBA" id="ARBA00022741"/>
    </source>
</evidence>
<dbReference type="RefSeq" id="WP_044012406.1">
    <property type="nucleotide sequence ID" value="NZ_CCVW01000004.1"/>
</dbReference>
<dbReference type="InterPro" id="IPR050227">
    <property type="entry name" value="Rab"/>
</dbReference>
<name>A0A078L200_9GAMM</name>
<keyword evidence="2" id="KW-0342">GTP-binding</keyword>
<protein>
    <submittedName>
        <fullName evidence="3">Ribosomal protein L23</fullName>
    </submittedName>
</protein>
<keyword evidence="3" id="KW-0687">Ribonucleoprotein</keyword>
<accession>A0A078L200</accession>
<evidence type="ECO:0000313" key="3">
    <source>
        <dbReference type="EMBL" id="CDZ79221.1"/>
    </source>
</evidence>